<accession>A0A078FRX0</accession>
<gene>
    <name evidence="3" type="primary">BnaA08g28660D</name>
    <name evidence="3" type="ORF">GSBRNA2T00089763001</name>
</gene>
<feature type="signal peptide" evidence="2">
    <location>
        <begin position="1"/>
        <end position="16"/>
    </location>
</feature>
<keyword evidence="1" id="KW-0472">Membrane</keyword>
<evidence type="ECO:0000313" key="4">
    <source>
        <dbReference type="Proteomes" id="UP000028999"/>
    </source>
</evidence>
<feature type="transmembrane region" description="Helical" evidence="1">
    <location>
        <begin position="50"/>
        <end position="77"/>
    </location>
</feature>
<dbReference type="Gramene" id="CDY15582">
    <property type="protein sequence ID" value="CDY15582"/>
    <property type="gene ID" value="GSBRNA2T00089763001"/>
</dbReference>
<keyword evidence="4" id="KW-1185">Reference proteome</keyword>
<evidence type="ECO:0000256" key="1">
    <source>
        <dbReference type="SAM" id="Phobius"/>
    </source>
</evidence>
<name>A0A078FRX0_BRANA</name>
<dbReference type="AlphaFoldDB" id="A0A078FRX0"/>
<dbReference type="PaxDb" id="3708-A0A078FRX0"/>
<keyword evidence="2" id="KW-0732">Signal</keyword>
<keyword evidence="1" id="KW-0812">Transmembrane</keyword>
<evidence type="ECO:0000313" key="3">
    <source>
        <dbReference type="EMBL" id="CDY15582.1"/>
    </source>
</evidence>
<dbReference type="Proteomes" id="UP000028999">
    <property type="component" value="Unassembled WGS sequence"/>
</dbReference>
<feature type="chain" id="PRO_5001735197" evidence="2">
    <location>
        <begin position="17"/>
        <end position="88"/>
    </location>
</feature>
<protein>
    <submittedName>
        <fullName evidence="3">BnaA08g28660D protein</fullName>
    </submittedName>
</protein>
<organism evidence="3 4">
    <name type="scientific">Brassica napus</name>
    <name type="common">Rape</name>
    <dbReference type="NCBI Taxonomy" id="3708"/>
    <lineage>
        <taxon>Eukaryota</taxon>
        <taxon>Viridiplantae</taxon>
        <taxon>Streptophyta</taxon>
        <taxon>Embryophyta</taxon>
        <taxon>Tracheophyta</taxon>
        <taxon>Spermatophyta</taxon>
        <taxon>Magnoliopsida</taxon>
        <taxon>eudicotyledons</taxon>
        <taxon>Gunneridae</taxon>
        <taxon>Pentapetalae</taxon>
        <taxon>rosids</taxon>
        <taxon>malvids</taxon>
        <taxon>Brassicales</taxon>
        <taxon>Brassicaceae</taxon>
        <taxon>Brassiceae</taxon>
        <taxon>Brassica</taxon>
    </lineage>
</organism>
<sequence length="88" mass="10055">MKYCVSLIPKLHSCLGILCALGGGGREIIPGKHDWGNIPLIESNDRLVQVMMFRCFMTASFHPLTIFTRCIGFAIIFTHTRRLRWSFI</sequence>
<dbReference type="EMBL" id="LK032055">
    <property type="protein sequence ID" value="CDY15582.1"/>
    <property type="molecule type" value="Genomic_DNA"/>
</dbReference>
<evidence type="ECO:0000256" key="2">
    <source>
        <dbReference type="SAM" id="SignalP"/>
    </source>
</evidence>
<proteinExistence type="predicted"/>
<reference evidence="3 4" key="1">
    <citation type="journal article" date="2014" name="Science">
        <title>Plant genetics. Early allopolyploid evolution in the post-Neolithic Brassica napus oilseed genome.</title>
        <authorList>
            <person name="Chalhoub B."/>
            <person name="Denoeud F."/>
            <person name="Liu S."/>
            <person name="Parkin I.A."/>
            <person name="Tang H."/>
            <person name="Wang X."/>
            <person name="Chiquet J."/>
            <person name="Belcram H."/>
            <person name="Tong C."/>
            <person name="Samans B."/>
            <person name="Correa M."/>
            <person name="Da Silva C."/>
            <person name="Just J."/>
            <person name="Falentin C."/>
            <person name="Koh C.S."/>
            <person name="Le Clainche I."/>
            <person name="Bernard M."/>
            <person name="Bento P."/>
            <person name="Noel B."/>
            <person name="Labadie K."/>
            <person name="Alberti A."/>
            <person name="Charles M."/>
            <person name="Arnaud D."/>
            <person name="Guo H."/>
            <person name="Daviaud C."/>
            <person name="Alamery S."/>
            <person name="Jabbari K."/>
            <person name="Zhao M."/>
            <person name="Edger P.P."/>
            <person name="Chelaifa H."/>
            <person name="Tack D."/>
            <person name="Lassalle G."/>
            <person name="Mestiri I."/>
            <person name="Schnel N."/>
            <person name="Le Paslier M.C."/>
            <person name="Fan G."/>
            <person name="Renault V."/>
            <person name="Bayer P.E."/>
            <person name="Golicz A.A."/>
            <person name="Manoli S."/>
            <person name="Lee T.H."/>
            <person name="Thi V.H."/>
            <person name="Chalabi S."/>
            <person name="Hu Q."/>
            <person name="Fan C."/>
            <person name="Tollenaere R."/>
            <person name="Lu Y."/>
            <person name="Battail C."/>
            <person name="Shen J."/>
            <person name="Sidebottom C.H."/>
            <person name="Wang X."/>
            <person name="Canaguier A."/>
            <person name="Chauveau A."/>
            <person name="Berard A."/>
            <person name="Deniot G."/>
            <person name="Guan M."/>
            <person name="Liu Z."/>
            <person name="Sun F."/>
            <person name="Lim Y.P."/>
            <person name="Lyons E."/>
            <person name="Town C.D."/>
            <person name="Bancroft I."/>
            <person name="Wang X."/>
            <person name="Meng J."/>
            <person name="Ma J."/>
            <person name="Pires J.C."/>
            <person name="King G.J."/>
            <person name="Brunel D."/>
            <person name="Delourme R."/>
            <person name="Renard M."/>
            <person name="Aury J.M."/>
            <person name="Adams K.L."/>
            <person name="Batley J."/>
            <person name="Snowdon R.J."/>
            <person name="Tost J."/>
            <person name="Edwards D."/>
            <person name="Zhou Y."/>
            <person name="Hua W."/>
            <person name="Sharpe A.G."/>
            <person name="Paterson A.H."/>
            <person name="Guan C."/>
            <person name="Wincker P."/>
        </authorList>
    </citation>
    <scope>NUCLEOTIDE SEQUENCE [LARGE SCALE GENOMIC DNA]</scope>
    <source>
        <strain evidence="4">cv. Darmor-bzh</strain>
    </source>
</reference>
<keyword evidence="1" id="KW-1133">Transmembrane helix</keyword>